<reference evidence="2" key="1">
    <citation type="submission" date="2024-03" db="EMBL/GenBank/DDBJ databases">
        <title>Human intestinal bacterial collection.</title>
        <authorList>
            <person name="Pauvert C."/>
            <person name="Hitch T.C.A."/>
            <person name="Clavel T."/>
        </authorList>
    </citation>
    <scope>NUCLEOTIDE SEQUENCE [LARGE SCALE GENOMIC DNA]</scope>
    <source>
        <strain evidence="2">CLA-AA-H89B</strain>
    </source>
</reference>
<dbReference type="Proteomes" id="UP001546774">
    <property type="component" value="Unassembled WGS sequence"/>
</dbReference>
<comment type="caution">
    <text evidence="2">The sequence shown here is derived from an EMBL/GenBank/DDBJ whole genome shotgun (WGS) entry which is preliminary data.</text>
</comment>
<feature type="transmembrane region" description="Helical" evidence="1">
    <location>
        <begin position="27"/>
        <end position="46"/>
    </location>
</feature>
<gene>
    <name evidence="2" type="ORF">WMO37_14310</name>
</gene>
<dbReference type="EMBL" id="JBBMFS010000019">
    <property type="protein sequence ID" value="MEQ2556162.1"/>
    <property type="molecule type" value="Genomic_DNA"/>
</dbReference>
<sequence length="142" mass="16707">CFISLPLWAVFVALARGDLIIISPMGQVVNIIFQVFWFFFESFCFSTKNPSVYAGFRHFIFTIKYHILQNFIVFSAFSLCFYQHFSDAYCIYNSIFFISLLPEKHFPLPPQYFLLLPKAKNCRSSPGSFFFYSFYLLSIRSL</sequence>
<evidence type="ECO:0000313" key="3">
    <source>
        <dbReference type="Proteomes" id="UP001546774"/>
    </source>
</evidence>
<feature type="transmembrane region" description="Helical" evidence="1">
    <location>
        <begin position="67"/>
        <end position="85"/>
    </location>
</feature>
<evidence type="ECO:0000313" key="2">
    <source>
        <dbReference type="EMBL" id="MEQ2556162.1"/>
    </source>
</evidence>
<accession>A0ABV1HAM0</accession>
<name>A0ABV1HAM0_9FIRM</name>
<organism evidence="2 3">
    <name type="scientific">Lachnospira intestinalis</name>
    <dbReference type="NCBI Taxonomy" id="3133158"/>
    <lineage>
        <taxon>Bacteria</taxon>
        <taxon>Bacillati</taxon>
        <taxon>Bacillota</taxon>
        <taxon>Clostridia</taxon>
        <taxon>Lachnospirales</taxon>
        <taxon>Lachnospiraceae</taxon>
        <taxon>Lachnospira</taxon>
    </lineage>
</organism>
<proteinExistence type="predicted"/>
<keyword evidence="1" id="KW-0472">Membrane</keyword>
<protein>
    <submittedName>
        <fullName evidence="2">Uncharacterized protein</fullName>
    </submittedName>
</protein>
<keyword evidence="3" id="KW-1185">Reference proteome</keyword>
<keyword evidence="1" id="KW-1133">Transmembrane helix</keyword>
<keyword evidence="1" id="KW-0812">Transmembrane</keyword>
<feature type="non-terminal residue" evidence="2">
    <location>
        <position position="1"/>
    </location>
</feature>
<evidence type="ECO:0000256" key="1">
    <source>
        <dbReference type="SAM" id="Phobius"/>
    </source>
</evidence>